<dbReference type="PANTHER" id="PTHR43918">
    <property type="entry name" value="ACETYLCHOLINESTERASE"/>
    <property type="match status" value="1"/>
</dbReference>
<dbReference type="EMBL" id="WTYK01000006">
    <property type="protein sequence ID" value="MXP42210.1"/>
    <property type="molecule type" value="Genomic_DNA"/>
</dbReference>
<feature type="signal peptide" evidence="3">
    <location>
        <begin position="1"/>
        <end position="20"/>
    </location>
</feature>
<dbReference type="EC" id="3.1.1.-" evidence="3"/>
<evidence type="ECO:0000256" key="2">
    <source>
        <dbReference type="ARBA" id="ARBA00022801"/>
    </source>
</evidence>
<feature type="chain" id="PRO_5026376462" description="Carboxylic ester hydrolase" evidence="3">
    <location>
        <begin position="21"/>
        <end position="560"/>
    </location>
</feature>
<dbReference type="PROSITE" id="PS00122">
    <property type="entry name" value="CARBOXYLESTERASE_B_1"/>
    <property type="match status" value="1"/>
</dbReference>
<evidence type="ECO:0000259" key="4">
    <source>
        <dbReference type="Pfam" id="PF00135"/>
    </source>
</evidence>
<organism evidence="5 6">
    <name type="scientific">Croceibacterium soli</name>
    <dbReference type="NCBI Taxonomy" id="1739690"/>
    <lineage>
        <taxon>Bacteria</taxon>
        <taxon>Pseudomonadati</taxon>
        <taxon>Pseudomonadota</taxon>
        <taxon>Alphaproteobacteria</taxon>
        <taxon>Sphingomonadales</taxon>
        <taxon>Erythrobacteraceae</taxon>
        <taxon>Croceibacterium</taxon>
    </lineage>
</organism>
<dbReference type="OrthoDB" id="9775851at2"/>
<dbReference type="InterPro" id="IPR029058">
    <property type="entry name" value="AB_hydrolase_fold"/>
</dbReference>
<reference evidence="5 6" key="1">
    <citation type="submission" date="2019-12" db="EMBL/GenBank/DDBJ databases">
        <title>Genomic-based taxomic classification of the family Erythrobacteraceae.</title>
        <authorList>
            <person name="Xu L."/>
        </authorList>
    </citation>
    <scope>NUCLEOTIDE SEQUENCE [LARGE SCALE GENOMIC DNA]</scope>
    <source>
        <strain evidence="5 6">MCCC 1K02066</strain>
    </source>
</reference>
<proteinExistence type="inferred from homology"/>
<keyword evidence="3" id="KW-0732">Signal</keyword>
<keyword evidence="2 3" id="KW-0378">Hydrolase</keyword>
<dbReference type="InterPro" id="IPR002018">
    <property type="entry name" value="CarbesteraseB"/>
</dbReference>
<name>A0A6I4UTH4_9SPHN</name>
<comment type="similarity">
    <text evidence="1 3">Belongs to the type-B carboxylesterase/lipase family.</text>
</comment>
<evidence type="ECO:0000256" key="1">
    <source>
        <dbReference type="ARBA" id="ARBA00005964"/>
    </source>
</evidence>
<dbReference type="InterPro" id="IPR050654">
    <property type="entry name" value="AChE-related_enzymes"/>
</dbReference>
<evidence type="ECO:0000313" key="6">
    <source>
        <dbReference type="Proteomes" id="UP000469159"/>
    </source>
</evidence>
<sequence length="560" mass="58939">MRATAAALPLALALSACATAGSVEPAASADRPAAAATASTGLLAPVRTQQGLVQGAPGKVQGVTVFKGIPFAAPPVGELRWRLPQQPASWTGVRDATQYGDVCVQPPAPERFPPNSATDIPENFTGMSEDCLNLNIWTPAKVAGEKLPVMVWLYGGAYNEGGGNAPFSEGDNLAAKGVVMVTLNYRVGPFGFLSHPELTAEEPVGASGNQALGDAIAAFKWLKANVAQFGGDPDNITLFGESAGAAMNAGLVGAAGAAGTFERAIAQSGGWMGLGIGLMPKRDDMEKRTLEAAEKAFGKTSLAELRQLPPSEVAKLRGQGMIVDGHIIRDDLSKVFAEGRQNKVDVLVGSNADEGSFTRSFGPPTTLETWNNGAAQRWGDLAELGRAAYPASTDAEAAAIASMPFSDTLAWHMRLFADLQAKAGENAWFYFFTHEPPFDPERPDLGAGHTAEIPYVFDNLAAPRTYPAGSSVKLMAGNAREEALADQISQYWVNFARTGNPNGSGLATWPTIAELGPSEAMILDADGSGKGPWLSAEKIALYRQMWEQRVAKPLGIQLAK</sequence>
<comment type="caution">
    <text evidence="5">The sequence shown here is derived from an EMBL/GenBank/DDBJ whole genome shotgun (WGS) entry which is preliminary data.</text>
</comment>
<dbReference type="SUPFAM" id="SSF53474">
    <property type="entry name" value="alpha/beta-Hydrolases"/>
    <property type="match status" value="1"/>
</dbReference>
<accession>A0A6I4UTH4</accession>
<dbReference type="RefSeq" id="WP_160747066.1">
    <property type="nucleotide sequence ID" value="NZ_WTYK01000006.1"/>
</dbReference>
<protein>
    <recommendedName>
        <fullName evidence="3">Carboxylic ester hydrolase</fullName>
        <ecNumber evidence="3">3.1.1.-</ecNumber>
    </recommendedName>
</protein>
<dbReference type="AlphaFoldDB" id="A0A6I4UTH4"/>
<dbReference type="Gene3D" id="3.40.50.1820">
    <property type="entry name" value="alpha/beta hydrolase"/>
    <property type="match status" value="1"/>
</dbReference>
<dbReference type="Pfam" id="PF00135">
    <property type="entry name" value="COesterase"/>
    <property type="match status" value="1"/>
</dbReference>
<dbReference type="PROSITE" id="PS51257">
    <property type="entry name" value="PROKAR_LIPOPROTEIN"/>
    <property type="match status" value="1"/>
</dbReference>
<evidence type="ECO:0000256" key="3">
    <source>
        <dbReference type="RuleBase" id="RU361235"/>
    </source>
</evidence>
<dbReference type="InterPro" id="IPR019826">
    <property type="entry name" value="Carboxylesterase_B_AS"/>
</dbReference>
<evidence type="ECO:0000313" key="5">
    <source>
        <dbReference type="EMBL" id="MXP42210.1"/>
    </source>
</evidence>
<dbReference type="PANTHER" id="PTHR43918:SF4">
    <property type="entry name" value="CARBOXYLIC ESTER HYDROLASE"/>
    <property type="match status" value="1"/>
</dbReference>
<dbReference type="GO" id="GO:0052689">
    <property type="term" value="F:carboxylic ester hydrolase activity"/>
    <property type="evidence" value="ECO:0007669"/>
    <property type="project" value="TreeGrafter"/>
</dbReference>
<gene>
    <name evidence="5" type="ORF">GRI75_11220</name>
</gene>
<keyword evidence="6" id="KW-1185">Reference proteome</keyword>
<feature type="domain" description="Carboxylesterase type B" evidence="4">
    <location>
        <begin position="46"/>
        <end position="514"/>
    </location>
</feature>
<dbReference type="Proteomes" id="UP000469159">
    <property type="component" value="Unassembled WGS sequence"/>
</dbReference>